<dbReference type="AlphaFoldDB" id="A0A0A9E5G7"/>
<keyword evidence="1" id="KW-0472">Membrane</keyword>
<keyword evidence="1" id="KW-0812">Transmembrane</keyword>
<feature type="transmembrane region" description="Helical" evidence="1">
    <location>
        <begin position="68"/>
        <end position="87"/>
    </location>
</feature>
<reference evidence="2" key="1">
    <citation type="submission" date="2014-09" db="EMBL/GenBank/DDBJ databases">
        <authorList>
            <person name="Magalhaes I.L.F."/>
            <person name="Oliveira U."/>
            <person name="Santos F.R."/>
            <person name="Vidigal T.H.D.A."/>
            <person name="Brescovit A.D."/>
            <person name="Santos A.J."/>
        </authorList>
    </citation>
    <scope>NUCLEOTIDE SEQUENCE</scope>
    <source>
        <tissue evidence="2">Shoot tissue taken approximately 20 cm above the soil surface</tissue>
    </source>
</reference>
<proteinExistence type="predicted"/>
<sequence>MDAENGVAEIAARRWCSAGALLCYRLGTAVCIRMRLLHSLLSIRRNSACMLCKRCLTRQCRTRFLRRILLVVCFKCFAVCCCNAEFIP</sequence>
<keyword evidence="1" id="KW-1133">Transmembrane helix</keyword>
<accession>A0A0A9E5G7</accession>
<protein>
    <submittedName>
        <fullName evidence="2">YGGT family protein</fullName>
    </submittedName>
</protein>
<name>A0A0A9E5G7_ARUDO</name>
<reference evidence="2" key="2">
    <citation type="journal article" date="2015" name="Data Brief">
        <title>Shoot transcriptome of the giant reed, Arundo donax.</title>
        <authorList>
            <person name="Barrero R.A."/>
            <person name="Guerrero F.D."/>
            <person name="Moolhuijzen P."/>
            <person name="Goolsby J.A."/>
            <person name="Tidwell J."/>
            <person name="Bellgard S.E."/>
            <person name="Bellgard M.I."/>
        </authorList>
    </citation>
    <scope>NUCLEOTIDE SEQUENCE</scope>
    <source>
        <tissue evidence="2">Shoot tissue taken approximately 20 cm above the soil surface</tissue>
    </source>
</reference>
<organism evidence="2">
    <name type="scientific">Arundo donax</name>
    <name type="common">Giant reed</name>
    <name type="synonym">Donax arundinaceus</name>
    <dbReference type="NCBI Taxonomy" id="35708"/>
    <lineage>
        <taxon>Eukaryota</taxon>
        <taxon>Viridiplantae</taxon>
        <taxon>Streptophyta</taxon>
        <taxon>Embryophyta</taxon>
        <taxon>Tracheophyta</taxon>
        <taxon>Spermatophyta</taxon>
        <taxon>Magnoliopsida</taxon>
        <taxon>Liliopsida</taxon>
        <taxon>Poales</taxon>
        <taxon>Poaceae</taxon>
        <taxon>PACMAD clade</taxon>
        <taxon>Arundinoideae</taxon>
        <taxon>Arundineae</taxon>
        <taxon>Arundo</taxon>
    </lineage>
</organism>
<evidence type="ECO:0000313" key="2">
    <source>
        <dbReference type="EMBL" id="JAD94278.1"/>
    </source>
</evidence>
<evidence type="ECO:0000256" key="1">
    <source>
        <dbReference type="SAM" id="Phobius"/>
    </source>
</evidence>
<dbReference type="EMBL" id="GBRH01203617">
    <property type="protein sequence ID" value="JAD94278.1"/>
    <property type="molecule type" value="Transcribed_RNA"/>
</dbReference>